<comment type="caution">
    <text evidence="2">The sequence shown here is derived from an EMBL/GenBank/DDBJ whole genome shotgun (WGS) entry which is preliminary data.</text>
</comment>
<protein>
    <submittedName>
        <fullName evidence="2">Uncharacterized protein</fullName>
    </submittedName>
</protein>
<dbReference type="RefSeq" id="WP_209335464.1">
    <property type="nucleotide sequence ID" value="NZ_JAGIYY010000003.1"/>
</dbReference>
<name>A0A8J7ULI3_9HYPH</name>
<evidence type="ECO:0000313" key="3">
    <source>
        <dbReference type="Proteomes" id="UP000666240"/>
    </source>
</evidence>
<dbReference type="AlphaFoldDB" id="A0A8J7ULI3"/>
<evidence type="ECO:0000313" key="2">
    <source>
        <dbReference type="EMBL" id="MBP0439462.1"/>
    </source>
</evidence>
<organism evidence="2 3">
    <name type="scientific">Tianweitania sediminis</name>
    <dbReference type="NCBI Taxonomy" id="1502156"/>
    <lineage>
        <taxon>Bacteria</taxon>
        <taxon>Pseudomonadati</taxon>
        <taxon>Pseudomonadota</taxon>
        <taxon>Alphaproteobacteria</taxon>
        <taxon>Hyphomicrobiales</taxon>
        <taxon>Phyllobacteriaceae</taxon>
        <taxon>Tianweitania</taxon>
    </lineage>
</organism>
<evidence type="ECO:0000256" key="1">
    <source>
        <dbReference type="SAM" id="MobiDB-lite"/>
    </source>
</evidence>
<reference evidence="2" key="1">
    <citation type="submission" date="2021-03" db="EMBL/GenBank/DDBJ databases">
        <title>Genome sequencing and assembly of Tianweitania sediminis.</title>
        <authorList>
            <person name="Chhetri G."/>
        </authorList>
    </citation>
    <scope>NUCLEOTIDE SEQUENCE</scope>
    <source>
        <strain evidence="2">Z8</strain>
    </source>
</reference>
<proteinExistence type="predicted"/>
<dbReference type="Proteomes" id="UP000666240">
    <property type="component" value="Unassembled WGS sequence"/>
</dbReference>
<feature type="compositionally biased region" description="Basic residues" evidence="1">
    <location>
        <begin position="1"/>
        <end position="18"/>
    </location>
</feature>
<gene>
    <name evidence="2" type="ORF">J5Y06_12445</name>
</gene>
<sequence length="93" mass="10745">MTSHRSRSGNRLGTRWRGKLPIPQHSHPLVRFLFEEANRQMTTVTEIAERSGHRRCTVSDWRYRRQPGVADLDAALNVIGFELVARPKKDPQP</sequence>
<keyword evidence="3" id="KW-1185">Reference proteome</keyword>
<accession>A0A8J7ULI3</accession>
<dbReference type="EMBL" id="JAGIYY010000003">
    <property type="protein sequence ID" value="MBP0439462.1"/>
    <property type="molecule type" value="Genomic_DNA"/>
</dbReference>
<feature type="region of interest" description="Disordered" evidence="1">
    <location>
        <begin position="1"/>
        <end position="20"/>
    </location>
</feature>